<proteinExistence type="predicted"/>
<dbReference type="Proteomes" id="UP000283269">
    <property type="component" value="Unassembled WGS sequence"/>
</dbReference>
<reference evidence="2 3" key="1">
    <citation type="journal article" date="2018" name="Evol. Lett.">
        <title>Horizontal gene cluster transfer increased hallucinogenic mushroom diversity.</title>
        <authorList>
            <person name="Reynolds H.T."/>
            <person name="Vijayakumar V."/>
            <person name="Gluck-Thaler E."/>
            <person name="Korotkin H.B."/>
            <person name="Matheny P.B."/>
            <person name="Slot J.C."/>
        </authorList>
    </citation>
    <scope>NUCLEOTIDE SEQUENCE [LARGE SCALE GENOMIC DNA]</scope>
    <source>
        <strain evidence="2 3">2631</strain>
    </source>
</reference>
<comment type="caution">
    <text evidence="2">The sequence shown here is derived from an EMBL/GenBank/DDBJ whole genome shotgun (WGS) entry which is preliminary data.</text>
</comment>
<organism evidence="2 3">
    <name type="scientific">Psilocybe cyanescens</name>
    <dbReference type="NCBI Taxonomy" id="93625"/>
    <lineage>
        <taxon>Eukaryota</taxon>
        <taxon>Fungi</taxon>
        <taxon>Dikarya</taxon>
        <taxon>Basidiomycota</taxon>
        <taxon>Agaricomycotina</taxon>
        <taxon>Agaricomycetes</taxon>
        <taxon>Agaricomycetidae</taxon>
        <taxon>Agaricales</taxon>
        <taxon>Agaricineae</taxon>
        <taxon>Strophariaceae</taxon>
        <taxon>Psilocybe</taxon>
    </lineage>
</organism>
<evidence type="ECO:0000256" key="1">
    <source>
        <dbReference type="SAM" id="MobiDB-lite"/>
    </source>
</evidence>
<evidence type="ECO:0000313" key="3">
    <source>
        <dbReference type="Proteomes" id="UP000283269"/>
    </source>
</evidence>
<dbReference type="OrthoDB" id="3171382at2759"/>
<feature type="region of interest" description="Disordered" evidence="1">
    <location>
        <begin position="116"/>
        <end position="136"/>
    </location>
</feature>
<sequence>MSTSEQTPAPSQQQQQQQRVRKPPFADWPTIKILTPPQGRFSPKTDEWCFTYCSQSVSGRLHGKEPNCRSVCIRKVFPHEVRNVLSFQRHNEVGPDGKAKYPLPAEGQPSNLPRILGGTPKYDSGDPPPNAPASPTKHWDEGWYFWTGKGKWTVLQKTEEMMLDFQRQQKLEQIRQSRKDTWQEYQDQMQQNAGEQVGERKSRGPPWWTPLVPPKSVQDTSSLSLLVPLPPDFPPLLDKIKKLLAPSQKVLGILYESVTSGEQKQFAERVWAKAKTDQPYILAQRTCFHAYDQWKKRSVTEEDDGKKGSP</sequence>
<feature type="region of interest" description="Disordered" evidence="1">
    <location>
        <begin position="1"/>
        <end position="39"/>
    </location>
</feature>
<keyword evidence="3" id="KW-1185">Reference proteome</keyword>
<evidence type="ECO:0000313" key="2">
    <source>
        <dbReference type="EMBL" id="PPQ89781.1"/>
    </source>
</evidence>
<dbReference type="EMBL" id="NHYD01001825">
    <property type="protein sequence ID" value="PPQ89781.1"/>
    <property type="molecule type" value="Genomic_DNA"/>
</dbReference>
<name>A0A409XGA7_PSICY</name>
<dbReference type="AlphaFoldDB" id="A0A409XGA7"/>
<gene>
    <name evidence="2" type="ORF">CVT25_008158</name>
</gene>
<feature type="compositionally biased region" description="Polar residues" evidence="1">
    <location>
        <begin position="1"/>
        <end position="11"/>
    </location>
</feature>
<feature type="region of interest" description="Disordered" evidence="1">
    <location>
        <begin position="189"/>
        <end position="208"/>
    </location>
</feature>
<protein>
    <submittedName>
        <fullName evidence="2">Uncharacterized protein</fullName>
    </submittedName>
</protein>
<dbReference type="InParanoid" id="A0A409XGA7"/>
<accession>A0A409XGA7</accession>